<dbReference type="PANTHER" id="PTHR21392">
    <property type="entry name" value="TRNA-URIDINE AMINOCARBOXYPROPYLTRANSFERASE 2"/>
    <property type="match status" value="1"/>
</dbReference>
<evidence type="ECO:0000313" key="6">
    <source>
        <dbReference type="EMBL" id="MDP4537829.1"/>
    </source>
</evidence>
<dbReference type="Pfam" id="PF03942">
    <property type="entry name" value="DTW"/>
    <property type="match status" value="1"/>
</dbReference>
<evidence type="ECO:0000313" key="7">
    <source>
        <dbReference type="Proteomes" id="UP001231616"/>
    </source>
</evidence>
<gene>
    <name evidence="6" type="ORF">Q3O60_16720</name>
</gene>
<keyword evidence="7" id="KW-1185">Reference proteome</keyword>
<proteinExistence type="predicted"/>
<dbReference type="RefSeq" id="WP_305895078.1">
    <property type="nucleotide sequence ID" value="NZ_JAUZVZ010000035.1"/>
</dbReference>
<sequence>MTAINSVLALRERELANAKRVFVARGSKLKRCPQCLLALANCICSYKPAAQTGVAFCFIMYKGEAYKPSNTGRIIADVIADNHAFLWQRTEPDPVLLALLQHPSYAPVLIFPQQYVEAQRCLQQPAQLAAYSQGKTPLFVMLDGTWREAKKMLKSPYLASLPVLSITPSQQSGYMLREAAQPHQLSTAEVAVEVLNFADLTQASTALNNYYQHFLQAYRSSRPHHPLNRQARLDIS</sequence>
<keyword evidence="3" id="KW-0949">S-adenosyl-L-methionine</keyword>
<dbReference type="EMBL" id="JAUZVZ010000035">
    <property type="protein sequence ID" value="MDP4537829.1"/>
    <property type="molecule type" value="Genomic_DNA"/>
</dbReference>
<evidence type="ECO:0000259" key="5">
    <source>
        <dbReference type="SMART" id="SM01144"/>
    </source>
</evidence>
<dbReference type="Proteomes" id="UP001231616">
    <property type="component" value="Unassembled WGS sequence"/>
</dbReference>
<organism evidence="6 7">
    <name type="scientific">Alkalimonas collagenimarina</name>
    <dbReference type="NCBI Taxonomy" id="400390"/>
    <lineage>
        <taxon>Bacteria</taxon>
        <taxon>Pseudomonadati</taxon>
        <taxon>Pseudomonadota</taxon>
        <taxon>Gammaproteobacteria</taxon>
        <taxon>Alkalimonas</taxon>
    </lineage>
</organism>
<dbReference type="EC" id="2.5.1.25" evidence="1"/>
<dbReference type="PANTHER" id="PTHR21392:SF1">
    <property type="entry name" value="TRNA-URIDINE AMINOCARBOXYPROPYLTRANSFERASE"/>
    <property type="match status" value="1"/>
</dbReference>
<dbReference type="SMART" id="SM01144">
    <property type="entry name" value="DTW"/>
    <property type="match status" value="1"/>
</dbReference>
<dbReference type="InterPro" id="IPR005636">
    <property type="entry name" value="DTW"/>
</dbReference>
<keyword evidence="2" id="KW-0808">Transferase</keyword>
<evidence type="ECO:0000256" key="1">
    <source>
        <dbReference type="ARBA" id="ARBA00012386"/>
    </source>
</evidence>
<dbReference type="InterPro" id="IPR039262">
    <property type="entry name" value="DTWD2/TAPT"/>
</dbReference>
<comment type="caution">
    <text evidence="6">The sequence shown here is derived from an EMBL/GenBank/DDBJ whole genome shotgun (WGS) entry which is preliminary data.</text>
</comment>
<reference evidence="6 7" key="1">
    <citation type="submission" date="2023-08" db="EMBL/GenBank/DDBJ databases">
        <authorList>
            <person name="Joshi A."/>
            <person name="Thite S."/>
        </authorList>
    </citation>
    <scope>NUCLEOTIDE SEQUENCE [LARGE SCALE GENOMIC DNA]</scope>
    <source>
        <strain evidence="6 7">AC40</strain>
    </source>
</reference>
<evidence type="ECO:0000256" key="2">
    <source>
        <dbReference type="ARBA" id="ARBA00022679"/>
    </source>
</evidence>
<feature type="domain" description="DTW" evidence="5">
    <location>
        <begin position="28"/>
        <end position="223"/>
    </location>
</feature>
<keyword evidence="4" id="KW-0819">tRNA processing</keyword>
<name>A0ABT9H3E2_9GAMM</name>
<accession>A0ABT9H3E2</accession>
<evidence type="ECO:0000256" key="3">
    <source>
        <dbReference type="ARBA" id="ARBA00022691"/>
    </source>
</evidence>
<evidence type="ECO:0000256" key="4">
    <source>
        <dbReference type="ARBA" id="ARBA00022694"/>
    </source>
</evidence>
<protein>
    <recommendedName>
        <fullName evidence="1">tRNA-uridine aminocarboxypropyltransferase</fullName>
        <ecNumber evidence="1">2.5.1.25</ecNumber>
    </recommendedName>
</protein>